<comment type="caution">
    <text evidence="1">The sequence shown here is derived from an EMBL/GenBank/DDBJ whole genome shotgun (WGS) entry which is preliminary data.</text>
</comment>
<proteinExistence type="predicted"/>
<feature type="non-terminal residue" evidence="1">
    <location>
        <position position="1"/>
    </location>
</feature>
<evidence type="ECO:0000313" key="1">
    <source>
        <dbReference type="EMBL" id="GFG38797.1"/>
    </source>
</evidence>
<dbReference type="AlphaFoldDB" id="A0A6L2QAD4"/>
<protein>
    <submittedName>
        <fullName evidence="1">Uncharacterized protein</fullName>
    </submittedName>
</protein>
<keyword evidence="2" id="KW-1185">Reference proteome</keyword>
<dbReference type="Proteomes" id="UP000502823">
    <property type="component" value="Unassembled WGS sequence"/>
</dbReference>
<dbReference type="EMBL" id="BLKM01000821">
    <property type="protein sequence ID" value="GFG38797.1"/>
    <property type="molecule type" value="Genomic_DNA"/>
</dbReference>
<name>A0A6L2QAD4_COPFO</name>
<evidence type="ECO:0000313" key="2">
    <source>
        <dbReference type="Proteomes" id="UP000502823"/>
    </source>
</evidence>
<dbReference type="InParanoid" id="A0A6L2QAD4"/>
<gene>
    <name evidence="1" type="ORF">Cfor_02809</name>
</gene>
<reference evidence="2" key="1">
    <citation type="submission" date="2020-01" db="EMBL/GenBank/DDBJ databases">
        <title>Draft genome sequence of the Termite Coptotermes fromosanus.</title>
        <authorList>
            <person name="Itakura S."/>
            <person name="Yosikawa Y."/>
            <person name="Umezawa K."/>
        </authorList>
    </citation>
    <scope>NUCLEOTIDE SEQUENCE [LARGE SCALE GENOMIC DNA]</scope>
</reference>
<accession>A0A6L2QAD4</accession>
<organism evidence="1 2">
    <name type="scientific">Coptotermes formosanus</name>
    <name type="common">Formosan subterranean termite</name>
    <dbReference type="NCBI Taxonomy" id="36987"/>
    <lineage>
        <taxon>Eukaryota</taxon>
        <taxon>Metazoa</taxon>
        <taxon>Ecdysozoa</taxon>
        <taxon>Arthropoda</taxon>
        <taxon>Hexapoda</taxon>
        <taxon>Insecta</taxon>
        <taxon>Pterygota</taxon>
        <taxon>Neoptera</taxon>
        <taxon>Polyneoptera</taxon>
        <taxon>Dictyoptera</taxon>
        <taxon>Blattodea</taxon>
        <taxon>Blattoidea</taxon>
        <taxon>Termitoidae</taxon>
        <taxon>Rhinotermitidae</taxon>
        <taxon>Coptotermes</taxon>
    </lineage>
</organism>
<sequence>ETLTGNSSCHLLVYDPDAIMDNMTYTVLEAGKESENISLADVDAELCTAADAESCITVALNIIREIEFIDQPVHSLLLTVQKYSCRFNVQADSVLHPKCYPVDTEVNRKDAEAECHIG</sequence>